<keyword evidence="9" id="KW-0492">Microsome</keyword>
<dbReference type="InterPro" id="IPR036396">
    <property type="entry name" value="Cyt_P450_sf"/>
</dbReference>
<dbReference type="PRINTS" id="PR00385">
    <property type="entry name" value="P450"/>
</dbReference>
<accession>A0ABM1ZVV6</accession>
<evidence type="ECO:0000256" key="9">
    <source>
        <dbReference type="ARBA" id="ARBA00022848"/>
    </source>
</evidence>
<keyword evidence="15" id="KW-1133">Transmembrane helix</keyword>
<dbReference type="InterPro" id="IPR002401">
    <property type="entry name" value="Cyt_P450_E_grp-I"/>
</dbReference>
<comment type="function">
    <text evidence="2">May be involved in the metabolism of insect hormones and in the breakdown of synthetic insecticides.</text>
</comment>
<comment type="similarity">
    <text evidence="5 14">Belongs to the cytochrome P450 family.</text>
</comment>
<keyword evidence="6 14" id="KW-0349">Heme</keyword>
<evidence type="ECO:0000256" key="4">
    <source>
        <dbReference type="ARBA" id="ARBA00004406"/>
    </source>
</evidence>
<comment type="cofactor">
    <cofactor evidence="1">
        <name>heme</name>
        <dbReference type="ChEBI" id="CHEBI:30413"/>
    </cofactor>
</comment>
<dbReference type="InterPro" id="IPR050476">
    <property type="entry name" value="Insect_CytP450_Detox"/>
</dbReference>
<dbReference type="Proteomes" id="UP000069940">
    <property type="component" value="Unassembled WGS sequence"/>
</dbReference>
<evidence type="ECO:0000313" key="16">
    <source>
        <dbReference type="EnsemblMetazoa" id="AALFPA23_022137.P32795"/>
    </source>
</evidence>
<dbReference type="PANTHER" id="PTHR24292">
    <property type="entry name" value="CYTOCHROME P450"/>
    <property type="match status" value="1"/>
</dbReference>
<evidence type="ECO:0000256" key="15">
    <source>
        <dbReference type="SAM" id="Phobius"/>
    </source>
</evidence>
<organism evidence="16 17">
    <name type="scientific">Aedes albopictus</name>
    <name type="common">Asian tiger mosquito</name>
    <name type="synonym">Stegomyia albopicta</name>
    <dbReference type="NCBI Taxonomy" id="7160"/>
    <lineage>
        <taxon>Eukaryota</taxon>
        <taxon>Metazoa</taxon>
        <taxon>Ecdysozoa</taxon>
        <taxon>Arthropoda</taxon>
        <taxon>Hexapoda</taxon>
        <taxon>Insecta</taxon>
        <taxon>Pterygota</taxon>
        <taxon>Neoptera</taxon>
        <taxon>Endopterygota</taxon>
        <taxon>Diptera</taxon>
        <taxon>Nematocera</taxon>
        <taxon>Culicoidea</taxon>
        <taxon>Culicidae</taxon>
        <taxon>Culicinae</taxon>
        <taxon>Aedini</taxon>
        <taxon>Aedes</taxon>
        <taxon>Stegomyia</taxon>
    </lineage>
</organism>
<dbReference type="InterPro" id="IPR017972">
    <property type="entry name" value="Cyt_P450_CS"/>
</dbReference>
<evidence type="ECO:0000256" key="6">
    <source>
        <dbReference type="ARBA" id="ARBA00022617"/>
    </source>
</evidence>
<keyword evidence="15" id="KW-0812">Transmembrane</keyword>
<proteinExistence type="inferred from homology"/>
<dbReference type="EnsemblMetazoa" id="AALFPA23_022137.R32795">
    <property type="protein sequence ID" value="AALFPA23_022137.P32795"/>
    <property type="gene ID" value="AALFPA23_022137"/>
</dbReference>
<evidence type="ECO:0000313" key="17">
    <source>
        <dbReference type="Proteomes" id="UP000069940"/>
    </source>
</evidence>
<feature type="transmembrane region" description="Helical" evidence="15">
    <location>
        <begin position="24"/>
        <end position="45"/>
    </location>
</feature>
<evidence type="ECO:0000256" key="13">
    <source>
        <dbReference type="ARBA" id="ARBA00023136"/>
    </source>
</evidence>
<keyword evidence="17" id="KW-1185">Reference proteome</keyword>
<dbReference type="PRINTS" id="PR00463">
    <property type="entry name" value="EP450I"/>
</dbReference>
<evidence type="ECO:0000256" key="8">
    <source>
        <dbReference type="ARBA" id="ARBA00022824"/>
    </source>
</evidence>
<evidence type="ECO:0000256" key="5">
    <source>
        <dbReference type="ARBA" id="ARBA00010617"/>
    </source>
</evidence>
<evidence type="ECO:0000256" key="12">
    <source>
        <dbReference type="ARBA" id="ARBA00023033"/>
    </source>
</evidence>
<reference evidence="17" key="1">
    <citation type="journal article" date="2015" name="Proc. Natl. Acad. Sci. U.S.A.">
        <title>Genome sequence of the Asian Tiger mosquito, Aedes albopictus, reveals insights into its biology, genetics, and evolution.</title>
        <authorList>
            <person name="Chen X.G."/>
            <person name="Jiang X."/>
            <person name="Gu J."/>
            <person name="Xu M."/>
            <person name="Wu Y."/>
            <person name="Deng Y."/>
            <person name="Zhang C."/>
            <person name="Bonizzoni M."/>
            <person name="Dermauw W."/>
            <person name="Vontas J."/>
            <person name="Armbruster P."/>
            <person name="Huang X."/>
            <person name="Yang Y."/>
            <person name="Zhang H."/>
            <person name="He W."/>
            <person name="Peng H."/>
            <person name="Liu Y."/>
            <person name="Wu K."/>
            <person name="Chen J."/>
            <person name="Lirakis M."/>
            <person name="Topalis P."/>
            <person name="Van Leeuwen T."/>
            <person name="Hall A.B."/>
            <person name="Jiang X."/>
            <person name="Thorpe C."/>
            <person name="Mueller R.L."/>
            <person name="Sun C."/>
            <person name="Waterhouse R.M."/>
            <person name="Yan G."/>
            <person name="Tu Z.J."/>
            <person name="Fang X."/>
            <person name="James A.A."/>
        </authorList>
    </citation>
    <scope>NUCLEOTIDE SEQUENCE [LARGE SCALE GENOMIC DNA]</scope>
    <source>
        <strain evidence="17">Foshan</strain>
    </source>
</reference>
<evidence type="ECO:0000256" key="10">
    <source>
        <dbReference type="ARBA" id="ARBA00023002"/>
    </source>
</evidence>
<dbReference type="Gene3D" id="1.10.630.10">
    <property type="entry name" value="Cytochrome P450"/>
    <property type="match status" value="1"/>
</dbReference>
<dbReference type="RefSeq" id="XP_019535905.3">
    <property type="nucleotide sequence ID" value="XM_019680360.3"/>
</dbReference>
<evidence type="ECO:0000256" key="1">
    <source>
        <dbReference type="ARBA" id="ARBA00001971"/>
    </source>
</evidence>
<comment type="subcellular location">
    <subcellularLocation>
        <location evidence="4">Endoplasmic reticulum membrane</location>
        <topology evidence="4">Peripheral membrane protein</topology>
    </subcellularLocation>
    <subcellularLocation>
        <location evidence="3">Microsome membrane</location>
        <topology evidence="3">Peripheral membrane protein</topology>
    </subcellularLocation>
</comment>
<dbReference type="PROSITE" id="PS00086">
    <property type="entry name" value="CYTOCHROME_P450"/>
    <property type="match status" value="1"/>
</dbReference>
<keyword evidence="8" id="KW-0256">Endoplasmic reticulum</keyword>
<evidence type="ECO:0000256" key="11">
    <source>
        <dbReference type="ARBA" id="ARBA00023004"/>
    </source>
</evidence>
<keyword evidence="10 14" id="KW-0560">Oxidoreductase</keyword>
<keyword evidence="12 14" id="KW-0503">Monooxygenase</keyword>
<evidence type="ECO:0000256" key="7">
    <source>
        <dbReference type="ARBA" id="ARBA00022723"/>
    </source>
</evidence>
<reference evidence="16" key="2">
    <citation type="submission" date="2025-05" db="UniProtKB">
        <authorList>
            <consortium name="EnsemblMetazoa"/>
        </authorList>
    </citation>
    <scope>IDENTIFICATION</scope>
    <source>
        <strain evidence="16">Foshan</strain>
    </source>
</reference>
<dbReference type="InterPro" id="IPR001128">
    <property type="entry name" value="Cyt_P450"/>
</dbReference>
<keyword evidence="11 14" id="KW-0408">Iron</keyword>
<dbReference type="GeneID" id="109407355"/>
<evidence type="ECO:0000256" key="3">
    <source>
        <dbReference type="ARBA" id="ARBA00004174"/>
    </source>
</evidence>
<protein>
    <recommendedName>
        <fullName evidence="18">Cytochrome P450</fullName>
    </recommendedName>
</protein>
<keyword evidence="13 15" id="KW-0472">Membrane</keyword>
<keyword evidence="7 14" id="KW-0479">Metal-binding</keyword>
<dbReference type="CDD" id="cd11056">
    <property type="entry name" value="CYP6-like"/>
    <property type="match status" value="1"/>
</dbReference>
<dbReference type="Pfam" id="PF00067">
    <property type="entry name" value="p450"/>
    <property type="match status" value="1"/>
</dbReference>
<evidence type="ECO:0000256" key="14">
    <source>
        <dbReference type="RuleBase" id="RU000461"/>
    </source>
</evidence>
<sequence>MPNKTFKIKSHSHSLGQVPLSSDSTVHCCTMILLLLLVAVGYLIYRWSVATFDYFEKLNVPFLKPYPLFGAIWPYIKGEKSPVEATTEGYRLFPGNRFSGFFSFREPGYLIHDPELIKQIGIRDFDHFTDHANNVSVEVDPFLGRSLFFSDGQRWKHGRTALSPAFTGSKMRNMFELLTSYTDGAMKRLVEDAAGAGDKLEKEMRDLFQKLGNDVMTSISIGMDIDSVHDPDNELYAYGKRMATTSGLQGFRFFILTLLPEALLKIIKIRIIPEDIANFYYDVVSKVIKYRLEKKIIRPDFIHLMLQARKNELKADKTDETLNNAGFSTVQEHLEVPSKTMVEWSDYDIAATSASFFFGGIESTTTLVCFTLYEIAMNPDVQQKLRKEVDATKRSLDNTKLTYESMQQMKYLDMVITETLRKWPPFGVTNRRCTKPYTLENANGSKVTIHKGQVLFFPIHEIQRDPQYYPDPERFDPERFSDQNRASLNQDAYLPFGTGPRNCIGSRLTLMQAKCYLFYLLTSFDVELSKKTDVPIQLDLRSSGLNAKNGFWMNLVPRIK</sequence>
<evidence type="ECO:0008006" key="18">
    <source>
        <dbReference type="Google" id="ProtNLM"/>
    </source>
</evidence>
<evidence type="ECO:0000256" key="2">
    <source>
        <dbReference type="ARBA" id="ARBA00003690"/>
    </source>
</evidence>
<name>A0ABM1ZVV6_AEDAL</name>
<dbReference type="SUPFAM" id="SSF48264">
    <property type="entry name" value="Cytochrome P450"/>
    <property type="match status" value="1"/>
</dbReference>
<dbReference type="PANTHER" id="PTHR24292:SF54">
    <property type="entry name" value="CYP9F3-RELATED"/>
    <property type="match status" value="1"/>
</dbReference>